<keyword evidence="3" id="KW-1133">Transmembrane helix</keyword>
<feature type="domain" description="LOB" evidence="4">
    <location>
        <begin position="43"/>
        <end position="144"/>
    </location>
</feature>
<dbReference type="PANTHER" id="PTHR31301:SF186">
    <property type="entry name" value="OS09G0364100 PROTEIN"/>
    <property type="match status" value="1"/>
</dbReference>
<gene>
    <name evidence="5" type="ORF">CQW23_19509</name>
</gene>
<dbReference type="Proteomes" id="UP000224567">
    <property type="component" value="Unassembled WGS sequence"/>
</dbReference>
<comment type="similarity">
    <text evidence="1">Belongs to the LOB domain-containing protein family.</text>
</comment>
<proteinExistence type="inferred from homology"/>
<keyword evidence="3" id="KW-0472">Membrane</keyword>
<keyword evidence="6" id="KW-1185">Reference proteome</keyword>
<dbReference type="PANTHER" id="PTHR31301">
    <property type="entry name" value="LOB DOMAIN-CONTAINING PROTEIN 4-RELATED"/>
    <property type="match status" value="1"/>
</dbReference>
<reference evidence="6" key="2">
    <citation type="journal article" date="2017" name="J. Anim. Genet.">
        <title>Multiple reference genome sequences of hot pepper reveal the massive evolution of plant disease resistance genes by retroduplication.</title>
        <authorList>
            <person name="Kim S."/>
            <person name="Park J."/>
            <person name="Yeom S.-I."/>
            <person name="Kim Y.-M."/>
            <person name="Seo E."/>
            <person name="Kim K.-T."/>
            <person name="Kim M.-S."/>
            <person name="Lee J.M."/>
            <person name="Cheong K."/>
            <person name="Shin H.-S."/>
            <person name="Kim S.-B."/>
            <person name="Han K."/>
            <person name="Lee J."/>
            <person name="Park M."/>
            <person name="Lee H.-A."/>
            <person name="Lee H.-Y."/>
            <person name="Lee Y."/>
            <person name="Oh S."/>
            <person name="Lee J.H."/>
            <person name="Choi E."/>
            <person name="Choi E."/>
            <person name="Lee S.E."/>
            <person name="Jeon J."/>
            <person name="Kim H."/>
            <person name="Choi G."/>
            <person name="Song H."/>
            <person name="Lee J."/>
            <person name="Lee S.-C."/>
            <person name="Kwon J.-K."/>
            <person name="Lee H.-Y."/>
            <person name="Koo N."/>
            <person name="Hong Y."/>
            <person name="Kim R.W."/>
            <person name="Kang W.-H."/>
            <person name="Huh J.H."/>
            <person name="Kang B.-C."/>
            <person name="Yang T.-J."/>
            <person name="Lee Y.-H."/>
            <person name="Bennetzen J.L."/>
            <person name="Choi D."/>
        </authorList>
    </citation>
    <scope>NUCLEOTIDE SEQUENCE [LARGE SCALE GENOMIC DNA]</scope>
    <source>
        <strain evidence="6">cv. PBC81</strain>
    </source>
</reference>
<dbReference type="AlphaFoldDB" id="A0A2G2W5Z8"/>
<evidence type="ECO:0000259" key="4">
    <source>
        <dbReference type="PROSITE" id="PS50891"/>
    </source>
</evidence>
<dbReference type="PROSITE" id="PS50891">
    <property type="entry name" value="LOB"/>
    <property type="match status" value="1"/>
</dbReference>
<evidence type="ECO:0000256" key="2">
    <source>
        <dbReference type="SAM" id="MobiDB-lite"/>
    </source>
</evidence>
<keyword evidence="3" id="KW-0812">Transmembrane</keyword>
<evidence type="ECO:0000313" key="6">
    <source>
        <dbReference type="Proteomes" id="UP000224567"/>
    </source>
</evidence>
<feature type="region of interest" description="Disordered" evidence="2">
    <location>
        <begin position="365"/>
        <end position="385"/>
    </location>
</feature>
<protein>
    <recommendedName>
        <fullName evidence="4">LOB domain-containing protein</fullName>
    </recommendedName>
</protein>
<feature type="transmembrane region" description="Helical" evidence="3">
    <location>
        <begin position="339"/>
        <end position="357"/>
    </location>
</feature>
<sequence>MTNVVNNNTQNISYLPSSLTTRSSTAAARVASQGGGSGGNGSQACAACKYQRRRCAPDCPLAPYFPAKRQKDFLNAHKLFGVSNILKVLKNVSPFQKDNAMKALIFEANIRAGDPVGGCYRTILNLHRQINLCQAELQFVYREIFRVKAAAIQVQPNINTKACSLNEINNSILSFDFSPIPCLHEFDISTSIGEGSNSQIVEGERLEGFNNEKFVAKTVMSICNDKQSIVEHGDFKPYFGNFHDYKGKGIATELRSCLLDLEYKKILSSHLEIMLKWYLLRLEYIFDLMAERGATRAFSTEATRVGQYMKMGPPDFMGVKVDEDPHGFLNKLEKIFQCVYGMIILSYSSLIFIVVSSESDDRLRGKMPPHRACRNNEQPQPVDPLSEHVSHAKFQEACQALAQAVTVNA</sequence>
<dbReference type="InterPro" id="IPR004883">
    <property type="entry name" value="LOB"/>
</dbReference>
<dbReference type="EMBL" id="MLFT02000008">
    <property type="protein sequence ID" value="PHT40655.1"/>
    <property type="molecule type" value="Genomic_DNA"/>
</dbReference>
<dbReference type="STRING" id="33114.A0A2G2W5Z8"/>
<organism evidence="5 6">
    <name type="scientific">Capsicum baccatum</name>
    <name type="common">Peruvian pepper</name>
    <dbReference type="NCBI Taxonomy" id="33114"/>
    <lineage>
        <taxon>Eukaryota</taxon>
        <taxon>Viridiplantae</taxon>
        <taxon>Streptophyta</taxon>
        <taxon>Embryophyta</taxon>
        <taxon>Tracheophyta</taxon>
        <taxon>Spermatophyta</taxon>
        <taxon>Magnoliopsida</taxon>
        <taxon>eudicotyledons</taxon>
        <taxon>Gunneridae</taxon>
        <taxon>Pentapetalae</taxon>
        <taxon>asterids</taxon>
        <taxon>lamiids</taxon>
        <taxon>Solanales</taxon>
        <taxon>Solanaceae</taxon>
        <taxon>Solanoideae</taxon>
        <taxon>Capsiceae</taxon>
        <taxon>Capsicum</taxon>
    </lineage>
</organism>
<comment type="caution">
    <text evidence="5">The sequence shown here is derived from an EMBL/GenBank/DDBJ whole genome shotgun (WGS) entry which is preliminary data.</text>
</comment>
<evidence type="ECO:0000256" key="1">
    <source>
        <dbReference type="ARBA" id="ARBA00005474"/>
    </source>
</evidence>
<accession>A0A2G2W5Z8</accession>
<dbReference type="Pfam" id="PF03195">
    <property type="entry name" value="LOB"/>
    <property type="match status" value="1"/>
</dbReference>
<dbReference type="OrthoDB" id="1893065at2759"/>
<reference evidence="5 6" key="1">
    <citation type="journal article" date="2017" name="Genome Biol.">
        <title>New reference genome sequences of hot pepper reveal the massive evolution of plant disease-resistance genes by retroduplication.</title>
        <authorList>
            <person name="Kim S."/>
            <person name="Park J."/>
            <person name="Yeom S.I."/>
            <person name="Kim Y.M."/>
            <person name="Seo E."/>
            <person name="Kim K.T."/>
            <person name="Kim M.S."/>
            <person name="Lee J.M."/>
            <person name="Cheong K."/>
            <person name="Shin H.S."/>
            <person name="Kim S.B."/>
            <person name="Han K."/>
            <person name="Lee J."/>
            <person name="Park M."/>
            <person name="Lee H.A."/>
            <person name="Lee H.Y."/>
            <person name="Lee Y."/>
            <person name="Oh S."/>
            <person name="Lee J.H."/>
            <person name="Choi E."/>
            <person name="Choi E."/>
            <person name="Lee S.E."/>
            <person name="Jeon J."/>
            <person name="Kim H."/>
            <person name="Choi G."/>
            <person name="Song H."/>
            <person name="Lee J."/>
            <person name="Lee S.C."/>
            <person name="Kwon J.K."/>
            <person name="Lee H.Y."/>
            <person name="Koo N."/>
            <person name="Hong Y."/>
            <person name="Kim R.W."/>
            <person name="Kang W.H."/>
            <person name="Huh J.H."/>
            <person name="Kang B.C."/>
            <person name="Yang T.J."/>
            <person name="Lee Y.H."/>
            <person name="Bennetzen J.L."/>
            <person name="Choi D."/>
        </authorList>
    </citation>
    <scope>NUCLEOTIDE SEQUENCE [LARGE SCALE GENOMIC DNA]</scope>
    <source>
        <strain evidence="6">cv. PBC81</strain>
    </source>
</reference>
<evidence type="ECO:0000313" key="5">
    <source>
        <dbReference type="EMBL" id="PHT40655.1"/>
    </source>
</evidence>
<name>A0A2G2W5Z8_CAPBA</name>
<evidence type="ECO:0000256" key="3">
    <source>
        <dbReference type="SAM" id="Phobius"/>
    </source>
</evidence>